<dbReference type="InterPro" id="IPR008136">
    <property type="entry name" value="CinA_C"/>
</dbReference>
<dbReference type="NCBIfam" id="TIGR00199">
    <property type="entry name" value="PncC_domain"/>
    <property type="match status" value="1"/>
</dbReference>
<dbReference type="STRING" id="1702221.AALO17_18870"/>
<organism evidence="2 4">
    <name type="scientific">Faecalibaculum rodentium</name>
    <dbReference type="NCBI Taxonomy" id="1702221"/>
    <lineage>
        <taxon>Bacteria</taxon>
        <taxon>Bacillati</taxon>
        <taxon>Bacillota</taxon>
        <taxon>Erysipelotrichia</taxon>
        <taxon>Erysipelotrichales</taxon>
        <taxon>Erysipelotrichaceae</taxon>
        <taxon>Faecalibaculum</taxon>
    </lineage>
</organism>
<dbReference type="AlphaFoldDB" id="A0A140DWJ4"/>
<sequence length="169" mass="18213">METAEALLSCARDHHVTIAACESLTAGLFMATLAAVPGASDVLRGGFVTYTNKMKEWLAHVDPVILEQYGAVSERCARAMAENTRVLTGADYAVSFTGNAGPSGSEGKPAGLVYCAVASGTGCRIYRYDFDHASRNDIRTGVVRDMTERLLRVMKEELNGEKTGNCQER</sequence>
<dbReference type="RefSeq" id="WP_067558165.1">
    <property type="nucleotide sequence ID" value="NZ_CALFTW010000107.1"/>
</dbReference>
<feature type="domain" description="CinA C-terminal" evidence="1">
    <location>
        <begin position="4"/>
        <end position="153"/>
    </location>
</feature>
<dbReference type="Pfam" id="PF02464">
    <property type="entry name" value="CinA"/>
    <property type="match status" value="1"/>
</dbReference>
<dbReference type="Proteomes" id="UP000069771">
    <property type="component" value="Chromosome"/>
</dbReference>
<proteinExistence type="predicted"/>
<evidence type="ECO:0000313" key="5">
    <source>
        <dbReference type="Proteomes" id="UP000186758"/>
    </source>
</evidence>
<dbReference type="GeneID" id="78478513"/>
<name>A0A140DWJ4_9FIRM</name>
<accession>A0A140DWJ4</accession>
<dbReference type="SUPFAM" id="SSF142433">
    <property type="entry name" value="CinA-like"/>
    <property type="match status" value="1"/>
</dbReference>
<reference evidence="3 5" key="2">
    <citation type="submission" date="2016-11" db="EMBL/GenBank/DDBJ databases">
        <title>Description of two novel members of the family Erysipelotrichaceae: Ileibacterium lipovorans gen. nov., sp. nov. and Dubosiella newyorkensis, gen. nov., sp. nov.</title>
        <authorList>
            <person name="Cox L.M."/>
            <person name="Sohn J."/>
            <person name="Tyrrell K.L."/>
            <person name="Citron D.M."/>
            <person name="Lawson P.A."/>
            <person name="Patel N.B."/>
            <person name="Iizumi T."/>
            <person name="Perez-Perez G.I."/>
            <person name="Goldstein E.J."/>
            <person name="Blaser M.J."/>
        </authorList>
    </citation>
    <scope>NUCLEOTIDE SEQUENCE [LARGE SCALE GENOMIC DNA]</scope>
    <source>
        <strain evidence="3 5">NYU-BL-K8</strain>
    </source>
</reference>
<reference evidence="2 4" key="1">
    <citation type="journal article" date="2016" name="Gut Pathog.">
        <title>Whole genome sequencing of "Faecalibaculum rodentium" ALO17, isolated from C57BL/6J laboratory mouse feces.</title>
        <authorList>
            <person name="Lim S."/>
            <person name="Chang D.H."/>
            <person name="Ahn S."/>
            <person name="Kim B.C."/>
        </authorList>
    </citation>
    <scope>NUCLEOTIDE SEQUENCE [LARGE SCALE GENOMIC DNA]</scope>
    <source>
        <strain evidence="2 4">Alo17</strain>
    </source>
</reference>
<evidence type="ECO:0000313" key="2">
    <source>
        <dbReference type="EMBL" id="AMK55021.1"/>
    </source>
</evidence>
<keyword evidence="4" id="KW-1185">Reference proteome</keyword>
<evidence type="ECO:0000313" key="4">
    <source>
        <dbReference type="Proteomes" id="UP000069771"/>
    </source>
</evidence>
<dbReference type="InterPro" id="IPR036653">
    <property type="entry name" value="CinA-like_C"/>
</dbReference>
<evidence type="ECO:0000259" key="1">
    <source>
        <dbReference type="Pfam" id="PF02464"/>
    </source>
</evidence>
<dbReference type="Gene3D" id="3.90.950.20">
    <property type="entry name" value="CinA-like"/>
    <property type="match status" value="1"/>
</dbReference>
<dbReference type="KEGG" id="fro:AALO17_18870"/>
<dbReference type="EMBL" id="CP011391">
    <property type="protein sequence ID" value="AMK55021.1"/>
    <property type="molecule type" value="Genomic_DNA"/>
</dbReference>
<dbReference type="OrthoDB" id="9801454at2"/>
<gene>
    <name evidence="2" type="ORF">AALO17_18870</name>
    <name evidence="3" type="ORF">BO223_03710</name>
</gene>
<dbReference type="EMBL" id="MPJZ01000042">
    <property type="protein sequence ID" value="OLU45868.1"/>
    <property type="molecule type" value="Genomic_DNA"/>
</dbReference>
<protein>
    <recommendedName>
        <fullName evidence="1">CinA C-terminal domain-containing protein</fullName>
    </recommendedName>
</protein>
<dbReference type="Proteomes" id="UP000186758">
    <property type="component" value="Unassembled WGS sequence"/>
</dbReference>
<evidence type="ECO:0000313" key="3">
    <source>
        <dbReference type="EMBL" id="OLU45868.1"/>
    </source>
</evidence>
<dbReference type="PATRIC" id="fig|1702221.3.peg.1838"/>